<dbReference type="RefSeq" id="WP_090915562.1">
    <property type="nucleotide sequence ID" value="NZ_FMVM01000001.1"/>
</dbReference>
<evidence type="ECO:0000313" key="6">
    <source>
        <dbReference type="Proteomes" id="UP000198538"/>
    </source>
</evidence>
<dbReference type="EMBL" id="FMVM01000001">
    <property type="protein sequence ID" value="SCX93112.1"/>
    <property type="molecule type" value="Genomic_DNA"/>
</dbReference>
<dbReference type="PRINTS" id="PR00080">
    <property type="entry name" value="SDRFAMILY"/>
</dbReference>
<protein>
    <submittedName>
        <fullName evidence="5">3-oxoacyl-[acyl-carrier protein] reductase</fullName>
    </submittedName>
</protein>
<dbReference type="FunFam" id="3.40.50.720:FF:000084">
    <property type="entry name" value="Short-chain dehydrogenase reductase"/>
    <property type="match status" value="1"/>
</dbReference>
<evidence type="ECO:0000313" key="5">
    <source>
        <dbReference type="EMBL" id="SCX93112.1"/>
    </source>
</evidence>
<feature type="domain" description="Ketoreductase" evidence="4">
    <location>
        <begin position="7"/>
        <end position="199"/>
    </location>
</feature>
<keyword evidence="6" id="KW-1185">Reference proteome</keyword>
<dbReference type="Proteomes" id="UP000198538">
    <property type="component" value="Unassembled WGS sequence"/>
</dbReference>
<gene>
    <name evidence="5" type="ORF">SAMN05720606_101489</name>
</gene>
<dbReference type="InterPro" id="IPR036291">
    <property type="entry name" value="NAD(P)-bd_dom_sf"/>
</dbReference>
<dbReference type="InterPro" id="IPR020904">
    <property type="entry name" value="Sc_DH/Rdtase_CS"/>
</dbReference>
<dbReference type="InterPro" id="IPR057326">
    <property type="entry name" value="KR_dom"/>
</dbReference>
<dbReference type="CDD" id="cd05233">
    <property type="entry name" value="SDR_c"/>
    <property type="match status" value="1"/>
</dbReference>
<evidence type="ECO:0000256" key="1">
    <source>
        <dbReference type="ARBA" id="ARBA00006484"/>
    </source>
</evidence>
<reference evidence="6" key="1">
    <citation type="submission" date="2016-10" db="EMBL/GenBank/DDBJ databases">
        <authorList>
            <person name="Varghese N."/>
            <person name="Submissions S."/>
        </authorList>
    </citation>
    <scope>NUCLEOTIDE SEQUENCE [LARGE SCALE GENOMIC DNA]</scope>
    <source>
        <strain evidence="6">BL9</strain>
    </source>
</reference>
<comment type="similarity">
    <text evidence="1 3">Belongs to the short-chain dehydrogenases/reductases (SDR) family.</text>
</comment>
<dbReference type="STRING" id="582692.SAMN05720606_101489"/>
<dbReference type="InterPro" id="IPR002347">
    <property type="entry name" value="SDR_fam"/>
</dbReference>
<dbReference type="PROSITE" id="PS00061">
    <property type="entry name" value="ADH_SHORT"/>
    <property type="match status" value="1"/>
</dbReference>
<organism evidence="5 6">
    <name type="scientific">Paenibacillus polysaccharolyticus</name>
    <dbReference type="NCBI Taxonomy" id="582692"/>
    <lineage>
        <taxon>Bacteria</taxon>
        <taxon>Bacillati</taxon>
        <taxon>Bacillota</taxon>
        <taxon>Bacilli</taxon>
        <taxon>Bacillales</taxon>
        <taxon>Paenibacillaceae</taxon>
        <taxon>Paenibacillus</taxon>
    </lineage>
</organism>
<dbReference type="Gene3D" id="3.40.50.720">
    <property type="entry name" value="NAD(P)-binding Rossmann-like Domain"/>
    <property type="match status" value="1"/>
</dbReference>
<keyword evidence="2" id="KW-0560">Oxidoreductase</keyword>
<dbReference type="PANTHER" id="PTHR43639">
    <property type="entry name" value="OXIDOREDUCTASE, SHORT-CHAIN DEHYDROGENASE/REDUCTASE FAMILY (AFU_ORTHOLOGUE AFUA_5G02870)"/>
    <property type="match status" value="1"/>
</dbReference>
<dbReference type="SMART" id="SM00822">
    <property type="entry name" value="PKS_KR"/>
    <property type="match status" value="1"/>
</dbReference>
<name>A0A1G5BSD8_9BACL</name>
<dbReference type="GO" id="GO:0008206">
    <property type="term" value="P:bile acid metabolic process"/>
    <property type="evidence" value="ECO:0007669"/>
    <property type="project" value="UniProtKB-ARBA"/>
</dbReference>
<dbReference type="PRINTS" id="PR00081">
    <property type="entry name" value="GDHRDH"/>
</dbReference>
<dbReference type="AlphaFoldDB" id="A0A1G5BSD8"/>
<dbReference type="GO" id="GO:0016491">
    <property type="term" value="F:oxidoreductase activity"/>
    <property type="evidence" value="ECO:0007669"/>
    <property type="project" value="UniProtKB-KW"/>
</dbReference>
<sequence>MTYWTDRVVLITGGGTGIGRAVSTLLAERGARVVLNYSRSQQAAEETVQHILNQGGQAFSIQGNIANDKEVRQMVAKVTEIYGPITDLVNNAGMTHHIPLSDLEAVTDDIWNELMDVNVKGMFHCARAVTEGMKQAGGGAIVNMGSIAGSTGSGSSLPYAVSKAAVHGLTLSLAHALSPLIRVNAIIPGAVSTRWWAGNEERMHQLGGQLLLQQIAQPEDIAHMVCAALEQRSMTGQLITVDGGQTL</sequence>
<evidence type="ECO:0000259" key="4">
    <source>
        <dbReference type="SMART" id="SM00822"/>
    </source>
</evidence>
<dbReference type="SUPFAM" id="SSF51735">
    <property type="entry name" value="NAD(P)-binding Rossmann-fold domains"/>
    <property type="match status" value="1"/>
</dbReference>
<accession>A0A1G5BSD8</accession>
<evidence type="ECO:0000256" key="2">
    <source>
        <dbReference type="ARBA" id="ARBA00023002"/>
    </source>
</evidence>
<evidence type="ECO:0000256" key="3">
    <source>
        <dbReference type="RuleBase" id="RU000363"/>
    </source>
</evidence>
<dbReference type="Pfam" id="PF00106">
    <property type="entry name" value="adh_short"/>
    <property type="match status" value="1"/>
</dbReference>
<proteinExistence type="inferred from homology"/>
<dbReference type="PANTHER" id="PTHR43639:SF1">
    <property type="entry name" value="SHORT-CHAIN DEHYDROGENASE_REDUCTASE FAMILY PROTEIN"/>
    <property type="match status" value="1"/>
</dbReference>